<feature type="transmembrane region" description="Helical" evidence="13">
    <location>
        <begin position="228"/>
        <end position="252"/>
    </location>
</feature>
<dbReference type="Gene3D" id="1.20.1070.10">
    <property type="entry name" value="Rhodopsin 7-helix transmembrane proteins"/>
    <property type="match status" value="1"/>
</dbReference>
<dbReference type="InterPro" id="IPR005390">
    <property type="entry name" value="NeuromedU_rcpt"/>
</dbReference>
<evidence type="ECO:0000259" key="14">
    <source>
        <dbReference type="PROSITE" id="PS50262"/>
    </source>
</evidence>
<keyword evidence="9" id="KW-0325">Glycoprotein</keyword>
<proteinExistence type="evidence at transcript level"/>
<comment type="subcellular location">
    <subcellularLocation>
        <location evidence="1">Cell membrane</location>
        <topology evidence="1">Multi-pass membrane protein</topology>
    </subcellularLocation>
</comment>
<feature type="transmembrane region" description="Helical" evidence="13">
    <location>
        <begin position="55"/>
        <end position="81"/>
    </location>
</feature>
<dbReference type="GO" id="GO:0001607">
    <property type="term" value="F:neuromedin U receptor activity"/>
    <property type="evidence" value="ECO:0007669"/>
    <property type="project" value="InterPro"/>
</dbReference>
<protein>
    <submittedName>
        <fullName evidence="15">Orphan G-protein coupled receptor 3</fullName>
    </submittedName>
</protein>
<keyword evidence="6 13" id="KW-0472">Membrane</keyword>
<keyword evidence="2" id="KW-1003">Cell membrane</keyword>
<dbReference type="PANTHER" id="PTHR24243">
    <property type="entry name" value="G-PROTEIN COUPLED RECEPTOR"/>
    <property type="match status" value="1"/>
</dbReference>
<dbReference type="EMBL" id="KP293941">
    <property type="protein sequence ID" value="AKQ62995.1"/>
    <property type="molecule type" value="mRNA"/>
</dbReference>
<evidence type="ECO:0000256" key="13">
    <source>
        <dbReference type="SAM" id="Phobius"/>
    </source>
</evidence>
<keyword evidence="5 11" id="KW-0297">G-protein coupled receptor</keyword>
<evidence type="ECO:0000256" key="8">
    <source>
        <dbReference type="ARBA" id="ARBA00023170"/>
    </source>
</evidence>
<dbReference type="AlphaFoldDB" id="A0A0K0PUE3"/>
<evidence type="ECO:0000256" key="1">
    <source>
        <dbReference type="ARBA" id="ARBA00004651"/>
    </source>
</evidence>
<dbReference type="SUPFAM" id="SSF81321">
    <property type="entry name" value="Family A G protein-coupled receptor-like"/>
    <property type="match status" value="1"/>
</dbReference>
<accession>A0A0K0PUE3</accession>
<feature type="region of interest" description="Disordered" evidence="12">
    <location>
        <begin position="415"/>
        <end position="440"/>
    </location>
</feature>
<feature type="transmembrane region" description="Helical" evidence="13">
    <location>
        <begin position="140"/>
        <end position="157"/>
    </location>
</feature>
<organism evidence="15">
    <name type="scientific">Platynereis dumerilii</name>
    <name type="common">Dumeril's clam worm</name>
    <dbReference type="NCBI Taxonomy" id="6359"/>
    <lineage>
        <taxon>Eukaryota</taxon>
        <taxon>Metazoa</taxon>
        <taxon>Spiralia</taxon>
        <taxon>Lophotrochozoa</taxon>
        <taxon>Annelida</taxon>
        <taxon>Polychaeta</taxon>
        <taxon>Errantia</taxon>
        <taxon>Phyllodocida</taxon>
        <taxon>Nereididae</taxon>
        <taxon>Platynereis</taxon>
    </lineage>
</organism>
<keyword evidence="4 13" id="KW-1133">Transmembrane helix</keyword>
<keyword evidence="3 11" id="KW-0812">Transmembrane</keyword>
<dbReference type="SMART" id="SM01381">
    <property type="entry name" value="7TM_GPCR_Srsx"/>
    <property type="match status" value="1"/>
</dbReference>
<dbReference type="InterPro" id="IPR017452">
    <property type="entry name" value="GPCR_Rhodpsn_7TM"/>
</dbReference>
<dbReference type="Pfam" id="PF00001">
    <property type="entry name" value="7tm_1"/>
    <property type="match status" value="1"/>
</dbReference>
<feature type="domain" description="G-protein coupled receptors family 1 profile" evidence="14">
    <location>
        <begin position="72"/>
        <end position="350"/>
    </location>
</feature>
<keyword evidence="10 11" id="KW-0807">Transducer</keyword>
<evidence type="ECO:0000256" key="9">
    <source>
        <dbReference type="ARBA" id="ARBA00023180"/>
    </source>
</evidence>
<comment type="similarity">
    <text evidence="11">Belongs to the G-protein coupled receptor 1 family.</text>
</comment>
<evidence type="ECO:0000256" key="2">
    <source>
        <dbReference type="ARBA" id="ARBA00022475"/>
    </source>
</evidence>
<evidence type="ECO:0000256" key="7">
    <source>
        <dbReference type="ARBA" id="ARBA00023157"/>
    </source>
</evidence>
<dbReference type="PROSITE" id="PS50262">
    <property type="entry name" value="G_PROTEIN_RECEP_F1_2"/>
    <property type="match status" value="1"/>
</dbReference>
<evidence type="ECO:0000256" key="3">
    <source>
        <dbReference type="ARBA" id="ARBA00022692"/>
    </source>
</evidence>
<dbReference type="InterPro" id="IPR000276">
    <property type="entry name" value="GPCR_Rhodpsn"/>
</dbReference>
<keyword evidence="7" id="KW-1015">Disulfide bond</keyword>
<feature type="transmembrane region" description="Helical" evidence="13">
    <location>
        <begin position="286"/>
        <end position="305"/>
    </location>
</feature>
<name>A0A0K0PUE3_PLADU</name>
<evidence type="ECO:0000256" key="10">
    <source>
        <dbReference type="ARBA" id="ARBA00023224"/>
    </source>
</evidence>
<feature type="transmembrane region" description="Helical" evidence="13">
    <location>
        <begin position="330"/>
        <end position="350"/>
    </location>
</feature>
<dbReference type="PRINTS" id="PR00237">
    <property type="entry name" value="GPCRRHODOPSN"/>
</dbReference>
<dbReference type="CDD" id="cd15134">
    <property type="entry name" value="7tmA_capaR"/>
    <property type="match status" value="1"/>
</dbReference>
<dbReference type="PRINTS" id="PR01565">
    <property type="entry name" value="NEUROMEDINUR"/>
</dbReference>
<evidence type="ECO:0000256" key="11">
    <source>
        <dbReference type="RuleBase" id="RU000688"/>
    </source>
</evidence>
<evidence type="ECO:0000256" key="6">
    <source>
        <dbReference type="ARBA" id="ARBA00023136"/>
    </source>
</evidence>
<evidence type="ECO:0000256" key="4">
    <source>
        <dbReference type="ARBA" id="ARBA00022989"/>
    </source>
</evidence>
<feature type="transmembrane region" description="Helical" evidence="13">
    <location>
        <begin position="178"/>
        <end position="200"/>
    </location>
</feature>
<reference evidence="15" key="1">
    <citation type="journal article" date="2015" name="Cell Rep.">
        <title>Large-Scale Combinatorial Deorphanization of Platynereis Neuropeptide GPCRs.</title>
        <authorList>
            <person name="Bauknecht P.M."/>
            <person name="Jekely G."/>
        </authorList>
    </citation>
    <scope>NUCLEOTIDE SEQUENCE</scope>
</reference>
<sequence>MVNDTYLLSLGQEEGPEQPITPTHLLVTVDYQNATTLDQFLIAHLGPKRWELYKVIPVTIVYCVIFVTGIIGNVSTCIVIARNKYMQTATNYYLFNLAVADLLVLVLGLPLETYSFWQAYPWIFGEAFCVIRTMAAETSTYASILTITSFTVERYVAICHPMRAQTMSSLKRAIKVIVLLWIVSVICSIPMVLQFGVVYLKSLDGTNIPQSATCTVDGRKALDHVFEIATFLFFLTPMTVITVLYALIGLAIKRSALSRAGSDTSTQNGYPGRDLRARQQAHARRSVLKMLVAVVVAFFICWAPFHLQRLMVIYIKKEKWTAEMMLFQKILYYVSGILYYVSTTINPILYNTMSLKFRQAFKNTIFRPCKRKKRRRHFTTYKFYNKPLTDTNLTLVQGQPFLKFQRLRRGLPRNAVPFASDPKSNSSSVSGGSSARVLDTPRDGIELDPILAEYKSHSFQSPQSLHTNHNCRPYHSFT</sequence>
<keyword evidence="8 11" id="KW-0675">Receptor</keyword>
<feature type="compositionally biased region" description="Low complexity" evidence="12">
    <location>
        <begin position="424"/>
        <end position="434"/>
    </location>
</feature>
<dbReference type="GO" id="GO:0005886">
    <property type="term" value="C:plasma membrane"/>
    <property type="evidence" value="ECO:0007669"/>
    <property type="project" value="UniProtKB-SubCell"/>
</dbReference>
<feature type="transmembrane region" description="Helical" evidence="13">
    <location>
        <begin position="93"/>
        <end position="111"/>
    </location>
</feature>
<dbReference type="PANTHER" id="PTHR24243:SF208">
    <property type="entry name" value="PYROKININ-1 RECEPTOR"/>
    <property type="match status" value="1"/>
</dbReference>
<dbReference type="PROSITE" id="PS00237">
    <property type="entry name" value="G_PROTEIN_RECEP_F1_1"/>
    <property type="match status" value="1"/>
</dbReference>
<evidence type="ECO:0000313" key="15">
    <source>
        <dbReference type="EMBL" id="AKQ62995.1"/>
    </source>
</evidence>
<evidence type="ECO:0000256" key="5">
    <source>
        <dbReference type="ARBA" id="ARBA00023040"/>
    </source>
</evidence>
<evidence type="ECO:0000256" key="12">
    <source>
        <dbReference type="SAM" id="MobiDB-lite"/>
    </source>
</evidence>